<sequence length="102" mass="11356">MASSAEYLEYALDLLADVPEVSHRKMMGEYLLYASGKLFGGVYDDRFLVKSTESSRTLLSVPAVPYEGAAEMLLVDVEDKAAVRTIVEGMLQELPEPRKRRA</sequence>
<dbReference type="Proteomes" id="UP000253915">
    <property type="component" value="Unassembled WGS sequence"/>
</dbReference>
<evidence type="ECO:0000259" key="1">
    <source>
        <dbReference type="Pfam" id="PF04993"/>
    </source>
</evidence>
<dbReference type="SUPFAM" id="SSF159894">
    <property type="entry name" value="YgaC/TfoX-N like"/>
    <property type="match status" value="1"/>
</dbReference>
<comment type="caution">
    <text evidence="2">The sequence shown here is derived from an EMBL/GenBank/DDBJ whole genome shotgun (WGS) entry which is preliminary data.</text>
</comment>
<proteinExistence type="predicted"/>
<accession>A0ABD7GJ31</accession>
<evidence type="ECO:0000313" key="3">
    <source>
        <dbReference type="Proteomes" id="UP000253915"/>
    </source>
</evidence>
<name>A0ABD7GJ31_EGGLN</name>
<dbReference type="AlphaFoldDB" id="A0ABD7GJ31"/>
<evidence type="ECO:0000313" key="2">
    <source>
        <dbReference type="EMBL" id="RDC38558.1"/>
    </source>
</evidence>
<dbReference type="RefSeq" id="WP_114526713.1">
    <property type="nucleotide sequence ID" value="NZ_CABMOO010000009.1"/>
</dbReference>
<organism evidence="2 3">
    <name type="scientific">Eggerthella lenta</name>
    <name type="common">Eubacterium lentum</name>
    <dbReference type="NCBI Taxonomy" id="84112"/>
    <lineage>
        <taxon>Bacteria</taxon>
        <taxon>Bacillati</taxon>
        <taxon>Actinomycetota</taxon>
        <taxon>Coriobacteriia</taxon>
        <taxon>Eggerthellales</taxon>
        <taxon>Eggerthellaceae</taxon>
        <taxon>Eggerthella</taxon>
    </lineage>
</organism>
<dbReference type="Pfam" id="PF04993">
    <property type="entry name" value="TfoX_N"/>
    <property type="match status" value="1"/>
</dbReference>
<dbReference type="Gene3D" id="3.30.1460.30">
    <property type="entry name" value="YgaC/TfoX-N like chaperone"/>
    <property type="match status" value="1"/>
</dbReference>
<gene>
    <name evidence="2" type="ORF">C1853_07460</name>
</gene>
<dbReference type="InterPro" id="IPR007076">
    <property type="entry name" value="TfoX_N"/>
</dbReference>
<feature type="domain" description="TfoX N-terminal" evidence="1">
    <location>
        <begin position="13"/>
        <end position="59"/>
    </location>
</feature>
<protein>
    <submittedName>
        <fullName evidence="2">Transcriptional regulator</fullName>
    </submittedName>
</protein>
<reference evidence="2 3" key="1">
    <citation type="journal article" date="2018" name="Elife">
        <title>Discovery and characterization of a prevalent human gut bacterial enzyme sufficient for the inactivation of a family of plant toxins.</title>
        <authorList>
            <person name="Koppel N."/>
            <person name="Bisanz J.E."/>
            <person name="Pandelia M.E."/>
            <person name="Turnbaugh P.J."/>
            <person name="Balskus E.P."/>
        </authorList>
    </citation>
    <scope>NUCLEOTIDE SEQUENCE [LARGE SCALE GENOMIC DNA]</scope>
    <source>
        <strain evidence="2 3">16A</strain>
    </source>
</reference>
<dbReference type="EMBL" id="PPUQ01000008">
    <property type="protein sequence ID" value="RDC38558.1"/>
    <property type="molecule type" value="Genomic_DNA"/>
</dbReference>